<protein>
    <submittedName>
        <fullName evidence="1">Uncharacterized protein</fullName>
    </submittedName>
</protein>
<reference evidence="2" key="1">
    <citation type="submission" date="2015-12" db="EMBL/GenBank/DDBJ databases">
        <title>FDA dAtabase for Regulatory Grade micrObial Sequences (FDA-ARGOS): Supporting development and validation of Infectious Disease Dx tests.</title>
        <authorList>
            <person name="Case J."/>
            <person name="Tallon L."/>
            <person name="Sadzewicz L."/>
            <person name="Sengamalay N."/>
            <person name="Ott S."/>
            <person name="Godinez A."/>
            <person name="Nagaraj S."/>
            <person name="Nadendla S."/>
            <person name="Sichtig H."/>
        </authorList>
    </citation>
    <scope>NUCLEOTIDE SEQUENCE [LARGE SCALE GENOMIC DNA]</scope>
    <source>
        <strain evidence="2">FDAARGOS_147</strain>
    </source>
</reference>
<sequence>MNLQTINDNAITPALALLPARMDTAAARVMLLAIGLQESRFLDRRQLVGSPPRPTGPAKSFWQAEQGGGMVSGVRTHAATRDLAAQLYRARGVAADNAAIWNAIEQDDVLAAGLARLLLWSDPGRLPDIGDEEGAWLLYLRTWRPGAYSRGTPEVRAALRKKWASNHTQAYIEIGGRNANVA</sequence>
<evidence type="ECO:0000313" key="1">
    <source>
        <dbReference type="EMBL" id="AMG39994.1"/>
    </source>
</evidence>
<accession>A0A0X8P5C9</accession>
<dbReference type="Proteomes" id="UP000060602">
    <property type="component" value="Chromosome"/>
</dbReference>
<gene>
    <name evidence="1" type="ORF">AL504_30795</name>
</gene>
<evidence type="ECO:0000313" key="2">
    <source>
        <dbReference type="Proteomes" id="UP000060602"/>
    </source>
</evidence>
<dbReference type="AlphaFoldDB" id="A0A0X8P5C9"/>
<proteinExistence type="predicted"/>
<organism evidence="1 2">
    <name type="scientific">Alcaligenes xylosoxydans xylosoxydans</name>
    <name type="common">Achromobacter xylosoxidans</name>
    <dbReference type="NCBI Taxonomy" id="85698"/>
    <lineage>
        <taxon>Bacteria</taxon>
        <taxon>Pseudomonadati</taxon>
        <taxon>Pseudomonadota</taxon>
        <taxon>Betaproteobacteria</taxon>
        <taxon>Burkholderiales</taxon>
        <taxon>Alcaligenaceae</taxon>
        <taxon>Achromobacter</taxon>
    </lineage>
</organism>
<dbReference type="EMBL" id="CP014060">
    <property type="protein sequence ID" value="AMG39994.1"/>
    <property type="molecule type" value="Genomic_DNA"/>
</dbReference>
<dbReference type="RefSeq" id="WP_061074229.1">
    <property type="nucleotide sequence ID" value="NZ_CP014060.2"/>
</dbReference>
<name>A0A0X8P5C9_ALCXX</name>